<feature type="domain" description="FAD-binding PCMH-type" evidence="6">
    <location>
        <begin position="87"/>
        <end position="258"/>
    </location>
</feature>
<comment type="caution">
    <text evidence="7">The sequence shown here is derived from an EMBL/GenBank/DDBJ whole genome shotgun (WGS) entry which is preliminary data.</text>
</comment>
<dbReference type="GO" id="GO:0071949">
    <property type="term" value="F:FAD binding"/>
    <property type="evidence" value="ECO:0007669"/>
    <property type="project" value="InterPro"/>
</dbReference>
<feature type="chain" id="PRO_5043765664" description="FAD-binding PCMH-type domain-containing protein" evidence="5">
    <location>
        <begin position="19"/>
        <end position="520"/>
    </location>
</feature>
<evidence type="ECO:0000256" key="5">
    <source>
        <dbReference type="SAM" id="SignalP"/>
    </source>
</evidence>
<dbReference type="InterPro" id="IPR050416">
    <property type="entry name" value="FAD-linked_Oxidoreductase"/>
</dbReference>
<dbReference type="InterPro" id="IPR036318">
    <property type="entry name" value="FAD-bd_PCMH-like_sf"/>
</dbReference>
<reference evidence="7 8" key="1">
    <citation type="submission" date="2019-10" db="EMBL/GenBank/DDBJ databases">
        <authorList>
            <person name="Palmer J.M."/>
        </authorList>
    </citation>
    <scope>NUCLEOTIDE SEQUENCE [LARGE SCALE GENOMIC DNA]</scope>
    <source>
        <strain evidence="7 8">TWF694</strain>
    </source>
</reference>
<dbReference type="Gene3D" id="3.30.43.10">
    <property type="entry name" value="Uridine Diphospho-n-acetylenolpyruvylglucosamine Reductase, domain 2"/>
    <property type="match status" value="1"/>
</dbReference>
<sequence>MRIQMFVGLFLFLRLVSAVAVYTLEEVQDQIESYRQQNTNGLTSRSVPLGCWLLCGFLGFTLPNQLAYPNTTIYEFEESRYWSQQQALTNPACRFSPTSPAQVSLAVLGSRVTQCKFAVKSGGHAAFAGASNIDGGLTIDLRNLNEITLSADKTQTSVGPGNVWYDVYSKLERENLTVIGGRVSAIGVGGLTLGGGISFFSSRYGWACDNVNAYEVVFADGSINSVTPSSYPDLYWALRGGGNNFGIVTRFDLATYPQGDLWAGSQTFLYNNQTALQINNAFYYLGINAPSDPYAQVILAYAYAQTEGVYVIASDLQYGKPEPNPPILQNFTSVPGAVADTLRIATLTNLTEEFNNTNPGGFRQTYWTFTVGNDVSLMTKMIDIYMDEVDKVKDAAGIVPSTIFQLITTDMTSHFTRNGGNALGLAGQGPLNLVNIDISWSKESDDKRIIAAAQNIVNRSVAAAKAEGLFNEYLYQNYAALQQDVLPSYGATNYAKLKAVSKKYDPSGVWQKLQPGYFKL</sequence>
<dbReference type="GO" id="GO:0016491">
    <property type="term" value="F:oxidoreductase activity"/>
    <property type="evidence" value="ECO:0007669"/>
    <property type="project" value="UniProtKB-KW"/>
</dbReference>
<dbReference type="InterPro" id="IPR016167">
    <property type="entry name" value="FAD-bd_PCMH_sub1"/>
</dbReference>
<dbReference type="AlphaFoldDB" id="A0AAV9XA64"/>
<keyword evidence="5" id="KW-0732">Signal</keyword>
<dbReference type="Gene3D" id="3.30.465.10">
    <property type="match status" value="1"/>
</dbReference>
<dbReference type="InterPro" id="IPR006094">
    <property type="entry name" value="Oxid_FAD_bind_N"/>
</dbReference>
<keyword evidence="2" id="KW-0285">Flavoprotein</keyword>
<evidence type="ECO:0000259" key="6">
    <source>
        <dbReference type="PROSITE" id="PS51387"/>
    </source>
</evidence>
<dbReference type="PROSITE" id="PS51387">
    <property type="entry name" value="FAD_PCMH"/>
    <property type="match status" value="1"/>
</dbReference>
<feature type="signal peptide" evidence="5">
    <location>
        <begin position="1"/>
        <end position="18"/>
    </location>
</feature>
<dbReference type="EMBL" id="JAVHJO010000007">
    <property type="protein sequence ID" value="KAK6538557.1"/>
    <property type="molecule type" value="Genomic_DNA"/>
</dbReference>
<dbReference type="SUPFAM" id="SSF56176">
    <property type="entry name" value="FAD-binding/transporter-associated domain-like"/>
    <property type="match status" value="1"/>
</dbReference>
<dbReference type="Proteomes" id="UP001365542">
    <property type="component" value="Unassembled WGS sequence"/>
</dbReference>
<dbReference type="InterPro" id="IPR016169">
    <property type="entry name" value="FAD-bd_PCMH_sub2"/>
</dbReference>
<protein>
    <recommendedName>
        <fullName evidence="6">FAD-binding PCMH-type domain-containing protein</fullName>
    </recommendedName>
</protein>
<dbReference type="Gene3D" id="3.40.462.20">
    <property type="match status" value="1"/>
</dbReference>
<accession>A0AAV9XA64</accession>
<gene>
    <name evidence="7" type="ORF">TWF694_010136</name>
</gene>
<keyword evidence="8" id="KW-1185">Reference proteome</keyword>
<evidence type="ECO:0000313" key="7">
    <source>
        <dbReference type="EMBL" id="KAK6538557.1"/>
    </source>
</evidence>
<evidence type="ECO:0000256" key="4">
    <source>
        <dbReference type="ARBA" id="ARBA00023002"/>
    </source>
</evidence>
<organism evidence="7 8">
    <name type="scientific">Orbilia ellipsospora</name>
    <dbReference type="NCBI Taxonomy" id="2528407"/>
    <lineage>
        <taxon>Eukaryota</taxon>
        <taxon>Fungi</taxon>
        <taxon>Dikarya</taxon>
        <taxon>Ascomycota</taxon>
        <taxon>Pezizomycotina</taxon>
        <taxon>Orbiliomycetes</taxon>
        <taxon>Orbiliales</taxon>
        <taxon>Orbiliaceae</taxon>
        <taxon>Orbilia</taxon>
    </lineage>
</organism>
<dbReference type="InterPro" id="IPR016166">
    <property type="entry name" value="FAD-bd_PCMH"/>
</dbReference>
<evidence type="ECO:0000256" key="1">
    <source>
        <dbReference type="ARBA" id="ARBA00005466"/>
    </source>
</evidence>
<keyword evidence="4" id="KW-0560">Oxidoreductase</keyword>
<evidence type="ECO:0000256" key="2">
    <source>
        <dbReference type="ARBA" id="ARBA00022630"/>
    </source>
</evidence>
<name>A0AAV9XA64_9PEZI</name>
<dbReference type="PANTHER" id="PTHR42973:SF34">
    <property type="entry name" value="FAD BINDING DOMAIN PROTEIN (AFU_ORTHOLOGUE AFUA_3G02770)"/>
    <property type="match status" value="1"/>
</dbReference>
<proteinExistence type="inferred from homology"/>
<evidence type="ECO:0000256" key="3">
    <source>
        <dbReference type="ARBA" id="ARBA00022827"/>
    </source>
</evidence>
<dbReference type="Pfam" id="PF01565">
    <property type="entry name" value="FAD_binding_4"/>
    <property type="match status" value="1"/>
</dbReference>
<evidence type="ECO:0000313" key="8">
    <source>
        <dbReference type="Proteomes" id="UP001365542"/>
    </source>
</evidence>
<dbReference type="PANTHER" id="PTHR42973">
    <property type="entry name" value="BINDING OXIDOREDUCTASE, PUTATIVE (AFU_ORTHOLOGUE AFUA_1G17690)-RELATED"/>
    <property type="match status" value="1"/>
</dbReference>
<keyword evidence="3" id="KW-0274">FAD</keyword>
<comment type="similarity">
    <text evidence="1">Belongs to the oxygen-dependent FAD-linked oxidoreductase family.</text>
</comment>